<dbReference type="InterPro" id="IPR025451">
    <property type="entry name" value="DUF4211"/>
</dbReference>
<feature type="compositionally biased region" description="Polar residues" evidence="1">
    <location>
        <begin position="314"/>
        <end position="330"/>
    </location>
</feature>
<feature type="compositionally biased region" description="Basic and acidic residues" evidence="1">
    <location>
        <begin position="58"/>
        <end position="75"/>
    </location>
</feature>
<keyword evidence="4" id="KW-1185">Reference proteome</keyword>
<protein>
    <recommendedName>
        <fullName evidence="2">DUF4211 domain-containing protein</fullName>
    </recommendedName>
</protein>
<organism evidence="3 4">
    <name type="scientific">Coemansia thaxteri</name>
    <dbReference type="NCBI Taxonomy" id="2663907"/>
    <lineage>
        <taxon>Eukaryota</taxon>
        <taxon>Fungi</taxon>
        <taxon>Fungi incertae sedis</taxon>
        <taxon>Zoopagomycota</taxon>
        <taxon>Kickxellomycotina</taxon>
        <taxon>Kickxellomycetes</taxon>
        <taxon>Kickxellales</taxon>
        <taxon>Kickxellaceae</taxon>
        <taxon>Coemansia</taxon>
    </lineage>
</organism>
<dbReference type="EMBL" id="JANBQF010000029">
    <property type="protein sequence ID" value="KAJ2007350.1"/>
    <property type="molecule type" value="Genomic_DNA"/>
</dbReference>
<dbReference type="OrthoDB" id="21499at2759"/>
<dbReference type="Proteomes" id="UP001150907">
    <property type="component" value="Unassembled WGS sequence"/>
</dbReference>
<dbReference type="AlphaFoldDB" id="A0A9W8BN17"/>
<name>A0A9W8BN17_9FUNG</name>
<sequence>MPRGKTPAATVSPATLLGSSADTFGIHASNSDAWAPPDKELGLTLSQVLHRPSRHSRSRETEAKQSRPNSGKDEAVFDSESSDPHHAPDDDVALGFAVRNLKSIQPDDSAAAESPIAKLEPTETDSGQLAAIAAMFDDDDDDGYIDDTKRTRQVSISSRMDFMDEESAQNYERILANSRKERSDKRRASRASSSSSSRPAKDHVSLAPKVENESMGLKAVSRRKSPPPNLDLSSVDELPDDPLADMPLPGRQDSMSTTPSKRKRHAPLRVCDSEASDENEVLDERAIIHQRLRNKPAPSSTALSRFEQARLNMQRKTYASDSDSGESQSIDAYDSAGGMAAATVDTLDTDSEDEQTARNDIMIIRDSSEEDNDFVSDPEDPLPYSRVAGRSGKSREKLDTFLSKFTPQRRRHVQQQKLNWRPGSAATKTHRTRTSPSRTTPKSVKGYSQELDDDIADFIVDDDAVECPAEVSASRHISASAYDSDASARPKFSRGGPDGVMALMPDEFSMFDLPTSFKAYIQYLVYWICNGRRKPVVSETNARYFFQAYIAVARVIDSVEQSVVASSAWVEPFRTSLYSYPDFAYSRISGIPGCDACHFHSNRTATFCVTLSGSPYKRTILAPPMPGEMVSEADDAEGEESDNVVTINDDSEDDSAKGKQAQPHFDYNLGKTCKLRSEICHELHHYLYHLANVVEIHLQTLELDSSQQSASGGGWEDVPPDDLVEMLDKRGQVDDLFQQFKELVSRSKSEFTS</sequence>
<feature type="region of interest" description="Disordered" evidence="1">
    <location>
        <begin position="408"/>
        <end position="447"/>
    </location>
</feature>
<evidence type="ECO:0000313" key="4">
    <source>
        <dbReference type="Proteomes" id="UP001150907"/>
    </source>
</evidence>
<feature type="compositionally biased region" description="Acidic residues" evidence="1">
    <location>
        <begin position="368"/>
        <end position="380"/>
    </location>
</feature>
<dbReference type="PANTHER" id="PTHR14689:SF0">
    <property type="entry name" value="COILED-COIL DOMAIN-CONTAINING PROTEIN 82"/>
    <property type="match status" value="1"/>
</dbReference>
<evidence type="ECO:0000259" key="2">
    <source>
        <dbReference type="Pfam" id="PF13926"/>
    </source>
</evidence>
<reference evidence="3" key="1">
    <citation type="submission" date="2022-07" db="EMBL/GenBank/DDBJ databases">
        <title>Phylogenomic reconstructions and comparative analyses of Kickxellomycotina fungi.</title>
        <authorList>
            <person name="Reynolds N.K."/>
            <person name="Stajich J.E."/>
            <person name="Barry K."/>
            <person name="Grigoriev I.V."/>
            <person name="Crous P."/>
            <person name="Smith M.E."/>
        </authorList>
    </citation>
    <scope>NUCLEOTIDE SEQUENCE</scope>
    <source>
        <strain evidence="3">IMI 214461</strain>
    </source>
</reference>
<feature type="compositionally biased region" description="Low complexity" evidence="1">
    <location>
        <begin position="434"/>
        <end position="443"/>
    </location>
</feature>
<feature type="region of interest" description="Disordered" evidence="1">
    <location>
        <begin position="104"/>
        <end position="128"/>
    </location>
</feature>
<feature type="domain" description="DUF4211" evidence="2">
    <location>
        <begin position="457"/>
        <end position="619"/>
    </location>
</feature>
<feature type="compositionally biased region" description="Acidic residues" evidence="1">
    <location>
        <begin position="631"/>
        <end position="642"/>
    </location>
</feature>
<evidence type="ECO:0000313" key="3">
    <source>
        <dbReference type="EMBL" id="KAJ2007350.1"/>
    </source>
</evidence>
<proteinExistence type="predicted"/>
<dbReference type="Pfam" id="PF13926">
    <property type="entry name" value="DUF4211"/>
    <property type="match status" value="1"/>
</dbReference>
<evidence type="ECO:0000256" key="1">
    <source>
        <dbReference type="SAM" id="MobiDB-lite"/>
    </source>
</evidence>
<comment type="caution">
    <text evidence="3">The sequence shown here is derived from an EMBL/GenBank/DDBJ whole genome shotgun (WGS) entry which is preliminary data.</text>
</comment>
<feature type="region of interest" description="Disordered" evidence="1">
    <location>
        <begin position="628"/>
        <end position="661"/>
    </location>
</feature>
<feature type="region of interest" description="Disordered" evidence="1">
    <location>
        <begin position="48"/>
        <end position="91"/>
    </location>
</feature>
<accession>A0A9W8BN17</accession>
<feature type="region of interest" description="Disordered" evidence="1">
    <location>
        <begin position="159"/>
        <end position="279"/>
    </location>
</feature>
<dbReference type="GO" id="GO:0005634">
    <property type="term" value="C:nucleus"/>
    <property type="evidence" value="ECO:0007669"/>
    <property type="project" value="TreeGrafter"/>
</dbReference>
<dbReference type="PANTHER" id="PTHR14689">
    <property type="entry name" value="PHORBOL-ESTER_DAG-TYPE DOMAIN-CONTAINING PROTEIN"/>
    <property type="match status" value="1"/>
</dbReference>
<feature type="region of interest" description="Disordered" evidence="1">
    <location>
        <begin position="314"/>
        <end position="393"/>
    </location>
</feature>
<gene>
    <name evidence="3" type="ORF">H4R26_000832</name>
</gene>